<evidence type="ECO:0000256" key="6">
    <source>
        <dbReference type="ARBA" id="ARBA00023224"/>
    </source>
</evidence>
<dbReference type="Pfam" id="PF17202">
    <property type="entry name" value="sCache_3_3"/>
    <property type="match status" value="1"/>
</dbReference>
<dbReference type="PANTHER" id="PTHR32089">
    <property type="entry name" value="METHYL-ACCEPTING CHEMOTAXIS PROTEIN MCPB"/>
    <property type="match status" value="1"/>
</dbReference>
<comment type="similarity">
    <text evidence="7">Belongs to the methyl-accepting chemotaxis (MCP) protein family.</text>
</comment>
<evidence type="ECO:0000256" key="2">
    <source>
        <dbReference type="ARBA" id="ARBA00022475"/>
    </source>
</evidence>
<dbReference type="PRINTS" id="PR00260">
    <property type="entry name" value="CHEMTRNSDUCR"/>
</dbReference>
<feature type="transmembrane region" description="Helical" evidence="10">
    <location>
        <begin position="190"/>
        <end position="213"/>
    </location>
</feature>
<dbReference type="CDD" id="cd06225">
    <property type="entry name" value="HAMP"/>
    <property type="match status" value="1"/>
</dbReference>
<evidence type="ECO:0000256" key="5">
    <source>
        <dbReference type="ARBA" id="ARBA00023136"/>
    </source>
</evidence>
<feature type="domain" description="Methyl-accepting transducer" evidence="11">
    <location>
        <begin position="287"/>
        <end position="523"/>
    </location>
</feature>
<comment type="subcellular location">
    <subcellularLocation>
        <location evidence="1">Cell membrane</location>
        <topology evidence="1">Multi-pass membrane protein</topology>
    </subcellularLocation>
</comment>
<reference evidence="13 14" key="1">
    <citation type="submission" date="2017-03" db="EMBL/GenBank/DDBJ databases">
        <title>The whole genome sequencing and assembly of Lysinibacillus sphaericus DSM 28T strain.</title>
        <authorList>
            <person name="Lee Y.-J."/>
            <person name="Yi H."/>
            <person name="Bahn Y.-S."/>
            <person name="Kim J.F."/>
            <person name="Lee D.-W."/>
        </authorList>
    </citation>
    <scope>NUCLEOTIDE SEQUENCE [LARGE SCALE GENOMIC DNA]</scope>
    <source>
        <strain evidence="13 14">DSM 28</strain>
    </source>
</reference>
<dbReference type="PROSITE" id="PS50885">
    <property type="entry name" value="HAMP"/>
    <property type="match status" value="1"/>
</dbReference>
<evidence type="ECO:0000256" key="9">
    <source>
        <dbReference type="SAM" id="MobiDB-lite"/>
    </source>
</evidence>
<feature type="domain" description="HAMP" evidence="12">
    <location>
        <begin position="214"/>
        <end position="268"/>
    </location>
</feature>
<dbReference type="GO" id="GO:0005886">
    <property type="term" value="C:plasma membrane"/>
    <property type="evidence" value="ECO:0007669"/>
    <property type="project" value="UniProtKB-SubCell"/>
</dbReference>
<evidence type="ECO:0000313" key="14">
    <source>
        <dbReference type="Proteomes" id="UP000238825"/>
    </source>
</evidence>
<evidence type="ECO:0000259" key="11">
    <source>
        <dbReference type="PROSITE" id="PS50111"/>
    </source>
</evidence>
<dbReference type="Proteomes" id="UP000238825">
    <property type="component" value="Chromosome"/>
</dbReference>
<dbReference type="Gene3D" id="1.10.287.950">
    <property type="entry name" value="Methyl-accepting chemotaxis protein"/>
    <property type="match status" value="1"/>
</dbReference>
<dbReference type="EMBL" id="CP019980">
    <property type="protein sequence ID" value="AVK97634.1"/>
    <property type="molecule type" value="Genomic_DNA"/>
</dbReference>
<dbReference type="AlphaFoldDB" id="A0A2S0K2Y5"/>
<organism evidence="13 14">
    <name type="scientific">Lysinibacillus sphaericus</name>
    <name type="common">Bacillus sphaericus</name>
    <dbReference type="NCBI Taxonomy" id="1421"/>
    <lineage>
        <taxon>Bacteria</taxon>
        <taxon>Bacillati</taxon>
        <taxon>Bacillota</taxon>
        <taxon>Bacilli</taxon>
        <taxon>Bacillales</taxon>
        <taxon>Bacillaceae</taxon>
        <taxon>Lysinibacillus</taxon>
    </lineage>
</organism>
<evidence type="ECO:0000256" key="1">
    <source>
        <dbReference type="ARBA" id="ARBA00004651"/>
    </source>
</evidence>
<evidence type="ECO:0000256" key="8">
    <source>
        <dbReference type="PROSITE-ProRule" id="PRU00284"/>
    </source>
</evidence>
<evidence type="ECO:0000256" key="10">
    <source>
        <dbReference type="SAM" id="Phobius"/>
    </source>
</evidence>
<keyword evidence="3 10" id="KW-0812">Transmembrane</keyword>
<dbReference type="Pfam" id="PF00672">
    <property type="entry name" value="HAMP"/>
    <property type="match status" value="1"/>
</dbReference>
<evidence type="ECO:0000256" key="3">
    <source>
        <dbReference type="ARBA" id="ARBA00022692"/>
    </source>
</evidence>
<dbReference type="GO" id="GO:0006935">
    <property type="term" value="P:chemotaxis"/>
    <property type="evidence" value="ECO:0007669"/>
    <property type="project" value="InterPro"/>
</dbReference>
<dbReference type="SMART" id="SM00304">
    <property type="entry name" value="HAMP"/>
    <property type="match status" value="1"/>
</dbReference>
<accession>A0A2S0K2Y5</accession>
<dbReference type="GO" id="GO:0004888">
    <property type="term" value="F:transmembrane signaling receptor activity"/>
    <property type="evidence" value="ECO:0007669"/>
    <property type="project" value="InterPro"/>
</dbReference>
<evidence type="ECO:0000313" key="13">
    <source>
        <dbReference type="EMBL" id="AVK97634.1"/>
    </source>
</evidence>
<keyword evidence="4 10" id="KW-1133">Transmembrane helix</keyword>
<gene>
    <name evidence="13" type="ORF">LS41612_15800</name>
</gene>
<dbReference type="InterPro" id="IPR033463">
    <property type="entry name" value="sCache_3"/>
</dbReference>
<dbReference type="InterPro" id="IPR004090">
    <property type="entry name" value="Chemotax_Me-accpt_rcpt"/>
</dbReference>
<dbReference type="InterPro" id="IPR004089">
    <property type="entry name" value="MCPsignal_dom"/>
</dbReference>
<protein>
    <submittedName>
        <fullName evidence="13">Methyl-accepting chemotaxis protein</fullName>
    </submittedName>
</protein>
<proteinExistence type="inferred from homology"/>
<dbReference type="SUPFAM" id="SSF58104">
    <property type="entry name" value="Methyl-accepting chemotaxis protein (MCP) signaling domain"/>
    <property type="match status" value="1"/>
</dbReference>
<dbReference type="InterPro" id="IPR003660">
    <property type="entry name" value="HAMP_dom"/>
</dbReference>
<evidence type="ECO:0000256" key="4">
    <source>
        <dbReference type="ARBA" id="ARBA00022989"/>
    </source>
</evidence>
<sequence length="573" mass="61921">MWTKTWRESMKNLTMQMKMSLLIVTVILFVLIAVGIVNTSEMKTTIEAENKARLSQIYDLSVYNLDQALPGEWHLKNGELYKGDAKIAEETALIDKLGELSHAAITIFAQDTRVNTNIQVDGQRAIGTTADPKVTEAVLTQGSLYKGAADVVGKPYFTQYGPIQNANGETIGMIFAGVPSSEINAIEQKMLLKMAVVAIIAAIIAVIAGTLLVRNIVKPLKRLNRQLETISAGEGDLTQQLVVTTKDEIGDLATSFNAMLATLRKMMQQVDETANEVSASSAELSATAGSTTRTTEQLTANMQELASGASTQKQSANENAEAMQDIAGGIQLVTETNMEVSSQASEAFDTAKHGEKTAHAMQTQMHAMTEAVLQSVNSIVALDKHANTIGDIVEVIHAIADQTNLLALNASIEAARAGEHGKGFAVVAEEVRKLAEQSKTSAAQITETIHTMQQLAKEASDYMQQSEKEAASSVEIVRTTNSAFENITTKVAVVTHKIQEVSGIAEELYARIEQANASTQIMAEIAVDAREQSKVVTQIAETNLYSMEDINNAATTLTKNAETLQNLIHQFKY</sequence>
<dbReference type="Gene3D" id="6.10.340.10">
    <property type="match status" value="1"/>
</dbReference>
<dbReference type="SMART" id="SM00283">
    <property type="entry name" value="MA"/>
    <property type="match status" value="1"/>
</dbReference>
<dbReference type="PANTHER" id="PTHR32089:SF112">
    <property type="entry name" value="LYSOZYME-LIKE PROTEIN-RELATED"/>
    <property type="match status" value="1"/>
</dbReference>
<keyword evidence="6 8" id="KW-0807">Transducer</keyword>
<evidence type="ECO:0000259" key="12">
    <source>
        <dbReference type="PROSITE" id="PS50885"/>
    </source>
</evidence>
<feature type="region of interest" description="Disordered" evidence="9">
    <location>
        <begin position="274"/>
        <end position="294"/>
    </location>
</feature>
<dbReference type="Pfam" id="PF00015">
    <property type="entry name" value="MCPsignal"/>
    <property type="match status" value="1"/>
</dbReference>
<dbReference type="InterPro" id="IPR029151">
    <property type="entry name" value="Sensor-like_sf"/>
</dbReference>
<dbReference type="PROSITE" id="PS50111">
    <property type="entry name" value="CHEMOTAXIS_TRANSDUC_2"/>
    <property type="match status" value="1"/>
</dbReference>
<evidence type="ECO:0000256" key="7">
    <source>
        <dbReference type="ARBA" id="ARBA00029447"/>
    </source>
</evidence>
<dbReference type="SUPFAM" id="SSF103190">
    <property type="entry name" value="Sensory domain-like"/>
    <property type="match status" value="1"/>
</dbReference>
<keyword evidence="5 10" id="KW-0472">Membrane</keyword>
<keyword evidence="2" id="KW-1003">Cell membrane</keyword>
<dbReference type="GO" id="GO:0007165">
    <property type="term" value="P:signal transduction"/>
    <property type="evidence" value="ECO:0007669"/>
    <property type="project" value="UniProtKB-KW"/>
</dbReference>
<name>A0A2S0K2Y5_LYSSH</name>